<comment type="caution">
    <text evidence="1">The sequence shown here is derived from an EMBL/GenBank/DDBJ whole genome shotgun (WGS) entry which is preliminary data.</text>
</comment>
<organism evidence="1 2">
    <name type="scientific">Crocosphaera watsonii WH 8501</name>
    <dbReference type="NCBI Taxonomy" id="165597"/>
    <lineage>
        <taxon>Bacteria</taxon>
        <taxon>Bacillati</taxon>
        <taxon>Cyanobacteriota</taxon>
        <taxon>Cyanophyceae</taxon>
        <taxon>Oscillatoriophycideae</taxon>
        <taxon>Chroococcales</taxon>
        <taxon>Aphanothecaceae</taxon>
        <taxon>Crocosphaera</taxon>
    </lineage>
</organism>
<sequence length="168" mass="19529">MDINFEILPLVSLKHIVVASHGSFCKNLVDYFRQAALVLSALAIPRFWFPVIKAIICKEFKTGSRLIITIDRTQWKDKNVFMVAVIWKKLALPIYWTLLGKRGASRLSEQQALIQPVLCLLKNYELVILGDREFHSVKLAYWLKQKSKKQKLFFAFRQKQGRSYALTN</sequence>
<protein>
    <recommendedName>
        <fullName evidence="3">Transposase IS4-like domain-containing protein</fullName>
    </recommendedName>
</protein>
<reference evidence="1" key="1">
    <citation type="submission" date="2004-02" db="EMBL/GenBank/DDBJ databases">
        <authorList>
            <consortium name="DOE Joint Genome Institute"/>
        </authorList>
    </citation>
    <scope>NUCLEOTIDE SEQUENCE [LARGE SCALE GENOMIC DNA]</scope>
    <source>
        <strain evidence="1">WH 8501</strain>
    </source>
</reference>
<keyword evidence="2" id="KW-1185">Reference proteome</keyword>
<proteinExistence type="predicted"/>
<dbReference type="EMBL" id="AADV02000208">
    <property type="protein sequence ID" value="EAM47906.1"/>
    <property type="molecule type" value="Genomic_DNA"/>
</dbReference>
<dbReference type="SUPFAM" id="SSF53098">
    <property type="entry name" value="Ribonuclease H-like"/>
    <property type="match status" value="1"/>
</dbReference>
<accession>Q4BVH8</accession>
<dbReference type="AlphaFoldDB" id="Q4BVH8"/>
<evidence type="ECO:0008006" key="3">
    <source>
        <dbReference type="Google" id="ProtNLM"/>
    </source>
</evidence>
<name>Q4BVH8_CROWT</name>
<gene>
    <name evidence="1" type="ORF">CwatDRAFT_1128</name>
</gene>
<reference evidence="1" key="3">
    <citation type="submission" date="2016-12" db="EMBL/GenBank/DDBJ databases">
        <title>Annotation of the draft genome assembly of Crocosphaera watsonii WH 8501.</title>
        <authorList>
            <consortium name="US DOE Joint Genome Institute (JGI-ORNL)"/>
            <person name="Larimer F."/>
            <person name="Land M."/>
        </authorList>
    </citation>
    <scope>NUCLEOTIDE SEQUENCE</scope>
    <source>
        <strain evidence="1">WH 8501</strain>
    </source>
</reference>
<dbReference type="InterPro" id="IPR012337">
    <property type="entry name" value="RNaseH-like_sf"/>
</dbReference>
<dbReference type="KEGG" id="cwa:CwatDRAFT_1128"/>
<reference evidence="1" key="2">
    <citation type="submission" date="2005-06" db="EMBL/GenBank/DDBJ databases">
        <title>Sequencing of the draft genome and assembly of Crocosphaera watsonii WH 8501.</title>
        <authorList>
            <consortium name="US DOE Joint Genome Institute (JGI-PGF)"/>
            <person name="Copeland A."/>
            <person name="Lucas S."/>
            <person name="Lapidus A."/>
            <person name="Barry K."/>
            <person name="Detter C."/>
            <person name="Glavina T."/>
            <person name="Hammon N."/>
            <person name="Israni S."/>
            <person name="Pitluck S."/>
            <person name="Richardson P."/>
        </authorList>
    </citation>
    <scope>NUCLEOTIDE SEQUENCE [LARGE SCALE GENOMIC DNA]</scope>
    <source>
        <strain evidence="1">WH 8501</strain>
    </source>
</reference>
<dbReference type="Proteomes" id="UP000003922">
    <property type="component" value="Unassembled WGS sequence"/>
</dbReference>
<evidence type="ECO:0000313" key="1">
    <source>
        <dbReference type="EMBL" id="EAM47906.1"/>
    </source>
</evidence>
<evidence type="ECO:0000313" key="2">
    <source>
        <dbReference type="Proteomes" id="UP000003922"/>
    </source>
</evidence>